<feature type="domain" description="Ig-like" evidence="1">
    <location>
        <begin position="114"/>
        <end position="191"/>
    </location>
</feature>
<dbReference type="AlphaFoldDB" id="A0A316DP87"/>
<sequence>TCYIRCSRLSGCTDYTGESNAVKKTVGSLGVAPTVTAGSICGTGTVTLGATCSTGTTATWYSASTGGTSISSGASFTSPSLSATTTYYVSCKSSAGCESGRTSVVATVNGGATAPTVTPASICGTGTVTLGATCSTGATATWYSASTGGTSIASGASYTTPSLTATTTYYVSCKSSAGCESATVPVVATVNGSLSGPSAIKNGTICGTGTVELGAICTTGTPTWYATATGGTSFTTGSVYVTPVLTATTSYYVSCKSTAGCESPRIEVKATVIAKITNGGTIQADESICLGKTPAQITSVTPASGGDASAAIEYLWLQTTSLSNGTCPLNIVGQNLYTEIPNSNSPNYQPSAITQTTCYIRCARRAGCTDFIGGESNTVKKTVLANCEGKDPVCLSRKTTVSNSTLCGDATQSYGLYFADLKGNVVSPNQHFTVKSGELTEFCDGTAVLNYTACVTGGTSNDCINVIVNYSGRTGTPPTGSPVANTHCTGYSPNLGDWYYYPTSNGTFTGSGIYAGLTGTYTQNMAAFQLGTGASLNDITKFGASSWFKINITNGGTNNWTTASKDGDINVTLGTPTTIASVTATANPTAICTGGDVNLTATLDANSKSINCTPTYSWVGSNGFTSTQATVTNTNVTASTTYTVTVTFTAANGSKCSVTATTGVTINPTPATPTVTSGSICGTGTVTLGATCSTGSTATWYSAS</sequence>
<proteinExistence type="predicted"/>
<organism evidence="2 3">
    <name type="scientific">Arcicella aurantiaca</name>
    <dbReference type="NCBI Taxonomy" id="591202"/>
    <lineage>
        <taxon>Bacteria</taxon>
        <taxon>Pseudomonadati</taxon>
        <taxon>Bacteroidota</taxon>
        <taxon>Cytophagia</taxon>
        <taxon>Cytophagales</taxon>
        <taxon>Flectobacillaceae</taxon>
        <taxon>Arcicella</taxon>
    </lineage>
</organism>
<feature type="domain" description="Ig-like" evidence="1">
    <location>
        <begin position="32"/>
        <end position="109"/>
    </location>
</feature>
<dbReference type="EMBL" id="QGGO01000027">
    <property type="protein sequence ID" value="PWK19402.1"/>
    <property type="molecule type" value="Genomic_DNA"/>
</dbReference>
<dbReference type="InterPro" id="IPR013783">
    <property type="entry name" value="Ig-like_fold"/>
</dbReference>
<feature type="non-terminal residue" evidence="2">
    <location>
        <position position="704"/>
    </location>
</feature>
<dbReference type="InterPro" id="IPR044023">
    <property type="entry name" value="Ig_7"/>
</dbReference>
<evidence type="ECO:0000313" key="2">
    <source>
        <dbReference type="EMBL" id="PWK19402.1"/>
    </source>
</evidence>
<comment type="caution">
    <text evidence="2">The sequence shown here is derived from an EMBL/GenBank/DDBJ whole genome shotgun (WGS) entry which is preliminary data.</text>
</comment>
<evidence type="ECO:0000259" key="1">
    <source>
        <dbReference type="Pfam" id="PF19081"/>
    </source>
</evidence>
<feature type="domain" description="Ig-like" evidence="1">
    <location>
        <begin position="197"/>
        <end position="272"/>
    </location>
</feature>
<evidence type="ECO:0000313" key="3">
    <source>
        <dbReference type="Proteomes" id="UP000245489"/>
    </source>
</evidence>
<gene>
    <name evidence="2" type="ORF">LV89_03918</name>
</gene>
<feature type="non-terminal residue" evidence="2">
    <location>
        <position position="1"/>
    </location>
</feature>
<reference evidence="2 3" key="1">
    <citation type="submission" date="2018-05" db="EMBL/GenBank/DDBJ databases">
        <title>Genomic Encyclopedia of Archaeal and Bacterial Type Strains, Phase II (KMG-II): from individual species to whole genera.</title>
        <authorList>
            <person name="Goeker M."/>
        </authorList>
    </citation>
    <scope>NUCLEOTIDE SEQUENCE [LARGE SCALE GENOMIC DNA]</scope>
    <source>
        <strain evidence="2 3">DSM 22214</strain>
    </source>
</reference>
<dbReference type="Proteomes" id="UP000245489">
    <property type="component" value="Unassembled WGS sequence"/>
</dbReference>
<keyword evidence="3" id="KW-1185">Reference proteome</keyword>
<dbReference type="Pfam" id="PF19081">
    <property type="entry name" value="Ig_7"/>
    <property type="match status" value="3"/>
</dbReference>
<protein>
    <recommendedName>
        <fullName evidence="1">Ig-like domain-containing protein</fullName>
    </recommendedName>
</protein>
<dbReference type="Gene3D" id="2.60.40.10">
    <property type="entry name" value="Immunoglobulins"/>
    <property type="match status" value="1"/>
</dbReference>
<accession>A0A316DP87</accession>
<name>A0A316DP87_9BACT</name>